<organism evidence="2 3">
    <name type="scientific">Muribaculum intestinale</name>
    <dbReference type="NCBI Taxonomy" id="1796646"/>
    <lineage>
        <taxon>Bacteria</taxon>
        <taxon>Pseudomonadati</taxon>
        <taxon>Bacteroidota</taxon>
        <taxon>Bacteroidia</taxon>
        <taxon>Bacteroidales</taxon>
        <taxon>Muribaculaceae</taxon>
        <taxon>Muribaculum</taxon>
    </lineage>
</organism>
<keyword evidence="1" id="KW-0472">Membrane</keyword>
<dbReference type="RefSeq" id="WP_135993746.1">
    <property type="nucleotide sequence ID" value="NZ_CAOSYS010000099.1"/>
</dbReference>
<dbReference type="AlphaFoldDB" id="A0A4S2FNN1"/>
<dbReference type="Proteomes" id="UP000306630">
    <property type="component" value="Unassembled WGS sequence"/>
</dbReference>
<protein>
    <submittedName>
        <fullName evidence="2">Uncharacterized protein</fullName>
    </submittedName>
</protein>
<keyword evidence="1" id="KW-0812">Transmembrane</keyword>
<gene>
    <name evidence="2" type="ORF">E5333_12280</name>
</gene>
<accession>A0A4S2FNN1</accession>
<dbReference type="EMBL" id="SRYD01000057">
    <property type="protein sequence ID" value="TGY70704.1"/>
    <property type="molecule type" value="Genomic_DNA"/>
</dbReference>
<sequence>MIKFDITLPQKPKKEDFVVSDVSIERAEAINEHNRKQHQSYISKNQSTSMWLGFIGCCVIAAIVIHNVNPKVTGLGLIFCAIVFGGIAMIPFGFIFSNLFESVGKEIEPSRKPRDDSYQRADRYLDAKKRYEDAINLVRMRYADSDEVDYDMIKYNELCVNRLRTKVDEMLKFVRVRSMRCSSLHLSRIFKNLDIIGAEIIELINPYHHVYKCARNNEIVAISFMNVPNEHYFNVFCQIIDEHNIPSAIVIVDNPNNLDDSVRNIIDKRKIEIIGINQFERGALKVIESTELPDNIKQECEDIPFPNNFKLSARYEGNGTRIFKMRVVNEVFSSKKEILEKIKSSPKIRGMYGIISINGNITNGIYGVVYFEWEDEFDYYREWFTDAIHAYRQEISKIIPSNAGTWDPHKRFTYQYWSSYSWD</sequence>
<evidence type="ECO:0000313" key="2">
    <source>
        <dbReference type="EMBL" id="TGY70704.1"/>
    </source>
</evidence>
<evidence type="ECO:0000313" key="3">
    <source>
        <dbReference type="Proteomes" id="UP000306630"/>
    </source>
</evidence>
<evidence type="ECO:0000256" key="1">
    <source>
        <dbReference type="SAM" id="Phobius"/>
    </source>
</evidence>
<keyword evidence="1" id="KW-1133">Transmembrane helix</keyword>
<comment type="caution">
    <text evidence="2">The sequence shown here is derived from an EMBL/GenBank/DDBJ whole genome shotgun (WGS) entry which is preliminary data.</text>
</comment>
<proteinExistence type="predicted"/>
<name>A0A4S2FNN1_9BACT</name>
<feature type="transmembrane region" description="Helical" evidence="1">
    <location>
        <begin position="74"/>
        <end position="96"/>
    </location>
</feature>
<reference evidence="2 3" key="1">
    <citation type="submission" date="2019-04" db="EMBL/GenBank/DDBJ databases">
        <title>Microbes associate with the intestines of laboratory mice.</title>
        <authorList>
            <person name="Navarre W."/>
            <person name="Wong E."/>
            <person name="Huang K."/>
            <person name="Tropini C."/>
            <person name="Ng K."/>
            <person name="Yu B."/>
        </authorList>
    </citation>
    <scope>NUCLEOTIDE SEQUENCE [LARGE SCALE GENOMIC DNA]</scope>
    <source>
        <strain evidence="2 3">NM06_A21</strain>
    </source>
</reference>
<feature type="transmembrane region" description="Helical" evidence="1">
    <location>
        <begin position="50"/>
        <end position="68"/>
    </location>
</feature>